<keyword evidence="2" id="KW-1185">Reference proteome</keyword>
<dbReference type="EMBL" id="CP021112">
    <property type="protein sequence ID" value="ARP99163.1"/>
    <property type="molecule type" value="Genomic_DNA"/>
</dbReference>
<dbReference type="OrthoDB" id="9806572at2"/>
<evidence type="ECO:0000313" key="2">
    <source>
        <dbReference type="Proteomes" id="UP000194137"/>
    </source>
</evidence>
<dbReference type="Proteomes" id="UP000194137">
    <property type="component" value="Chromosome"/>
</dbReference>
<name>A0A1W6ZP43_9HYPH</name>
<sequence>MTVFRGFPLYLGLSSVIALAGLTGGAAVAQSPTAGAQLLGQFGDWGAYTASPGGKKICFALAKPNASETNPPNRPRDPAWLFVSTRPAEKVKEEISVIFGYPLKANVDATAEVGNTNFAMYTQNDGAWVKNAAEEARLVEAMRRGADITVRGESSRGTKTTDVFSLKGVSQALDRASQECR</sequence>
<organism evidence="1 2">
    <name type="scientific">Pseudorhodoplanes sinuspersici</name>
    <dbReference type="NCBI Taxonomy" id="1235591"/>
    <lineage>
        <taxon>Bacteria</taxon>
        <taxon>Pseudomonadati</taxon>
        <taxon>Pseudomonadota</taxon>
        <taxon>Alphaproteobacteria</taxon>
        <taxon>Hyphomicrobiales</taxon>
        <taxon>Pseudorhodoplanes</taxon>
    </lineage>
</organism>
<dbReference type="InterPro" id="IPR038696">
    <property type="entry name" value="IalB_sf"/>
</dbReference>
<dbReference type="Pfam" id="PF06776">
    <property type="entry name" value="IalB"/>
    <property type="match status" value="1"/>
</dbReference>
<dbReference type="AlphaFoldDB" id="A0A1W6ZP43"/>
<dbReference type="InterPro" id="IPR010642">
    <property type="entry name" value="Invasion_prot_B"/>
</dbReference>
<reference evidence="1 2" key="1">
    <citation type="submission" date="2017-05" db="EMBL/GenBank/DDBJ databases">
        <title>Full genome sequence of Pseudorhodoplanes sinuspersici.</title>
        <authorList>
            <person name="Dastgheib S.M.M."/>
            <person name="Shavandi M."/>
            <person name="Tirandaz H."/>
        </authorList>
    </citation>
    <scope>NUCLEOTIDE SEQUENCE [LARGE SCALE GENOMIC DNA]</scope>
    <source>
        <strain evidence="1 2">RIPI110</strain>
    </source>
</reference>
<proteinExistence type="predicted"/>
<dbReference type="STRING" id="1235591.CAK95_08745"/>
<protein>
    <submittedName>
        <fullName evidence="1">Uncharacterized protein</fullName>
    </submittedName>
</protein>
<evidence type="ECO:0000313" key="1">
    <source>
        <dbReference type="EMBL" id="ARP99163.1"/>
    </source>
</evidence>
<dbReference type="RefSeq" id="WP_120265417.1">
    <property type="nucleotide sequence ID" value="NZ_CP021112.1"/>
</dbReference>
<gene>
    <name evidence="1" type="ORF">CAK95_08745</name>
</gene>
<dbReference type="Gene3D" id="2.60.40.1880">
    <property type="entry name" value="Invasion associated locus B (IalB) protein"/>
    <property type="match status" value="1"/>
</dbReference>
<accession>A0A1W6ZP43</accession>
<dbReference type="KEGG" id="psin:CAK95_08745"/>